<gene>
    <name evidence="1" type="ORF">LIER_42687</name>
</gene>
<dbReference type="Proteomes" id="UP001454036">
    <property type="component" value="Unassembled WGS sequence"/>
</dbReference>
<accession>A0AAV3NV95</accession>
<keyword evidence="2" id="KW-1185">Reference proteome</keyword>
<dbReference type="PANTHER" id="PTHR35304">
    <property type="entry name" value="OS05G0120300 PROTEIN-RELATED"/>
    <property type="match status" value="1"/>
</dbReference>
<reference evidence="1 2" key="1">
    <citation type="submission" date="2024-01" db="EMBL/GenBank/DDBJ databases">
        <title>The complete chloroplast genome sequence of Lithospermum erythrorhizon: insights into the phylogenetic relationship among Boraginaceae species and the maternal lineages of purple gromwells.</title>
        <authorList>
            <person name="Okada T."/>
            <person name="Watanabe K."/>
        </authorList>
    </citation>
    <scope>NUCLEOTIDE SEQUENCE [LARGE SCALE GENOMIC DNA]</scope>
</reference>
<protein>
    <submittedName>
        <fullName evidence="1">Uncharacterized protein</fullName>
    </submittedName>
</protein>
<name>A0AAV3NV95_LITER</name>
<dbReference type="PANTHER" id="PTHR35304:SF6">
    <property type="entry name" value="AN ARABIDOPSIS THIALIANA CHROMOSOME BAC GENOMIC SEQUENCE"/>
    <property type="match status" value="1"/>
</dbReference>
<evidence type="ECO:0000313" key="1">
    <source>
        <dbReference type="EMBL" id="GAA0141920.1"/>
    </source>
</evidence>
<dbReference type="EMBL" id="BAABME010030565">
    <property type="protein sequence ID" value="GAA0141920.1"/>
    <property type="molecule type" value="Genomic_DNA"/>
</dbReference>
<proteinExistence type="predicted"/>
<sequence>MSRVCITNCMNDAGTPLMRGNYVKVHKWPEYEAEFGKDREISNTQRGESGQLEQPRVVDTVSCRQIYLRSYKFSKKETVPERTKRCLRKFRQRMVIGKKKPGGKMRSIKAKDKVRMKKSMSAFRAMFQNMLSCTTSSDVNETD</sequence>
<dbReference type="AlphaFoldDB" id="A0AAV3NV95"/>
<comment type="caution">
    <text evidence="1">The sequence shown here is derived from an EMBL/GenBank/DDBJ whole genome shotgun (WGS) entry which is preliminary data.</text>
</comment>
<organism evidence="1 2">
    <name type="scientific">Lithospermum erythrorhizon</name>
    <name type="common">Purple gromwell</name>
    <name type="synonym">Lithospermum officinale var. erythrorhizon</name>
    <dbReference type="NCBI Taxonomy" id="34254"/>
    <lineage>
        <taxon>Eukaryota</taxon>
        <taxon>Viridiplantae</taxon>
        <taxon>Streptophyta</taxon>
        <taxon>Embryophyta</taxon>
        <taxon>Tracheophyta</taxon>
        <taxon>Spermatophyta</taxon>
        <taxon>Magnoliopsida</taxon>
        <taxon>eudicotyledons</taxon>
        <taxon>Gunneridae</taxon>
        <taxon>Pentapetalae</taxon>
        <taxon>asterids</taxon>
        <taxon>lamiids</taxon>
        <taxon>Boraginales</taxon>
        <taxon>Boraginaceae</taxon>
        <taxon>Boraginoideae</taxon>
        <taxon>Lithospermeae</taxon>
        <taxon>Lithospermum</taxon>
    </lineage>
</organism>
<evidence type="ECO:0000313" key="2">
    <source>
        <dbReference type="Proteomes" id="UP001454036"/>
    </source>
</evidence>